<keyword evidence="3" id="KW-1185">Reference proteome</keyword>
<feature type="transmembrane region" description="Helical" evidence="1">
    <location>
        <begin position="63"/>
        <end position="87"/>
    </location>
</feature>
<evidence type="ECO:0000313" key="2">
    <source>
        <dbReference type="EMBL" id="NKY33088.1"/>
    </source>
</evidence>
<keyword evidence="1" id="KW-0472">Membrane</keyword>
<dbReference type="Proteomes" id="UP000565715">
    <property type="component" value="Unassembled WGS sequence"/>
</dbReference>
<reference evidence="2 3" key="1">
    <citation type="submission" date="2020-04" db="EMBL/GenBank/DDBJ databases">
        <title>MicrobeNet Type strains.</title>
        <authorList>
            <person name="Nicholson A.C."/>
        </authorList>
    </citation>
    <scope>NUCLEOTIDE SEQUENCE [LARGE SCALE GENOMIC DNA]</scope>
    <source>
        <strain evidence="2 3">DSM 45078</strain>
    </source>
</reference>
<sequence length="98" mass="10229">MIDAETTPTGRLRAYIRSNLEYVRAAPVRMTAVVEIVTSGGLAESDQQMLLPLGLAPQMFGRLLVGLVVVAAAIIPILLVAGLFTAASAPGAFGSSFR</sequence>
<dbReference type="RefSeq" id="WP_068040471.1">
    <property type="nucleotide sequence ID" value="NZ_JAAXOO010000002.1"/>
</dbReference>
<accession>A0A846XAP1</accession>
<name>A0A846XAP1_9NOCA</name>
<dbReference type="AlphaFoldDB" id="A0A846XAP1"/>
<proteinExistence type="predicted"/>
<evidence type="ECO:0000256" key="1">
    <source>
        <dbReference type="SAM" id="Phobius"/>
    </source>
</evidence>
<keyword evidence="1" id="KW-0812">Transmembrane</keyword>
<dbReference type="EMBL" id="JAAXOO010000002">
    <property type="protein sequence ID" value="NKY33088.1"/>
    <property type="molecule type" value="Genomic_DNA"/>
</dbReference>
<organism evidence="2 3">
    <name type="scientific">Nocardia speluncae</name>
    <dbReference type="NCBI Taxonomy" id="419477"/>
    <lineage>
        <taxon>Bacteria</taxon>
        <taxon>Bacillati</taxon>
        <taxon>Actinomycetota</taxon>
        <taxon>Actinomycetes</taxon>
        <taxon>Mycobacteriales</taxon>
        <taxon>Nocardiaceae</taxon>
        <taxon>Nocardia</taxon>
    </lineage>
</organism>
<evidence type="ECO:0000313" key="3">
    <source>
        <dbReference type="Proteomes" id="UP000565715"/>
    </source>
</evidence>
<comment type="caution">
    <text evidence="2">The sequence shown here is derived from an EMBL/GenBank/DDBJ whole genome shotgun (WGS) entry which is preliminary data.</text>
</comment>
<protein>
    <submittedName>
        <fullName evidence="2">Uncharacterized protein</fullName>
    </submittedName>
</protein>
<gene>
    <name evidence="2" type="ORF">HGA13_08400</name>
</gene>
<keyword evidence="1" id="KW-1133">Transmembrane helix</keyword>